<evidence type="ECO:0000256" key="8">
    <source>
        <dbReference type="ARBA" id="ARBA00022801"/>
    </source>
</evidence>
<evidence type="ECO:0000256" key="3">
    <source>
        <dbReference type="ARBA" id="ARBA00010136"/>
    </source>
</evidence>
<comment type="cofactor">
    <cofactor evidence="2">
        <name>Zn(2+)</name>
        <dbReference type="ChEBI" id="CHEBI:29105"/>
    </cofactor>
</comment>
<name>A0A3N1CNB2_9ACTN</name>
<dbReference type="Proteomes" id="UP000272400">
    <property type="component" value="Unassembled WGS sequence"/>
</dbReference>
<dbReference type="OrthoDB" id="100605at2"/>
<keyword evidence="13" id="KW-0732">Signal</keyword>
<evidence type="ECO:0000259" key="14">
    <source>
        <dbReference type="Pfam" id="PF01433"/>
    </source>
</evidence>
<protein>
    <recommendedName>
        <fullName evidence="5">Aminopeptidase N</fullName>
        <ecNumber evidence="4">3.4.11.2</ecNumber>
    </recommendedName>
    <alternativeName>
        <fullName evidence="11">Alanine aminopeptidase</fullName>
    </alternativeName>
    <alternativeName>
        <fullName evidence="12">Lysyl aminopeptidase</fullName>
    </alternativeName>
</protein>
<dbReference type="CDD" id="cd09603">
    <property type="entry name" value="M1_APN_like"/>
    <property type="match status" value="1"/>
</dbReference>
<evidence type="ECO:0000256" key="9">
    <source>
        <dbReference type="ARBA" id="ARBA00022833"/>
    </source>
</evidence>
<dbReference type="InterPro" id="IPR042097">
    <property type="entry name" value="Aminopeptidase_N-like_N_sf"/>
</dbReference>
<comment type="similarity">
    <text evidence="3">Belongs to the peptidase M1 family.</text>
</comment>
<dbReference type="SUPFAM" id="SSF63737">
    <property type="entry name" value="Leukotriene A4 hydrolase N-terminal domain"/>
    <property type="match status" value="1"/>
</dbReference>
<evidence type="ECO:0000256" key="2">
    <source>
        <dbReference type="ARBA" id="ARBA00001947"/>
    </source>
</evidence>
<dbReference type="EC" id="3.4.11.2" evidence="4"/>
<keyword evidence="17" id="KW-1185">Reference proteome</keyword>
<keyword evidence="8" id="KW-0378">Hydrolase</keyword>
<dbReference type="InterPro" id="IPR014782">
    <property type="entry name" value="Peptidase_M1_dom"/>
</dbReference>
<dbReference type="InterPro" id="IPR001930">
    <property type="entry name" value="Peptidase_M1"/>
</dbReference>
<feature type="signal peptide" evidence="13">
    <location>
        <begin position="1"/>
        <end position="25"/>
    </location>
</feature>
<dbReference type="PANTHER" id="PTHR11533">
    <property type="entry name" value="PROTEASE M1 ZINC METALLOPROTEASE"/>
    <property type="match status" value="1"/>
</dbReference>
<comment type="catalytic activity">
    <reaction evidence="1">
        <text>Release of an N-terminal amino acid, Xaa-|-Yaa- from a peptide, amide or arylamide. Xaa is preferably Ala, but may be most amino acids including Pro (slow action). When a terminal hydrophobic residue is followed by a prolyl residue, the two may be released as an intact Xaa-Pro dipeptide.</text>
        <dbReference type="EC" id="3.4.11.2"/>
    </reaction>
</comment>
<accession>A0A3N1CNB2</accession>
<dbReference type="InterPro" id="IPR045357">
    <property type="entry name" value="Aminopeptidase_N-like_N"/>
</dbReference>
<feature type="domain" description="Peptidase M1 membrane alanine aminopeptidase" evidence="14">
    <location>
        <begin position="315"/>
        <end position="456"/>
    </location>
</feature>
<dbReference type="GO" id="GO:0008237">
    <property type="term" value="F:metallopeptidase activity"/>
    <property type="evidence" value="ECO:0007669"/>
    <property type="project" value="UniProtKB-KW"/>
</dbReference>
<evidence type="ECO:0000259" key="15">
    <source>
        <dbReference type="Pfam" id="PF17900"/>
    </source>
</evidence>
<evidence type="ECO:0000256" key="1">
    <source>
        <dbReference type="ARBA" id="ARBA00000098"/>
    </source>
</evidence>
<dbReference type="GO" id="GO:0006508">
    <property type="term" value="P:proteolysis"/>
    <property type="evidence" value="ECO:0007669"/>
    <property type="project" value="UniProtKB-KW"/>
</dbReference>
<reference evidence="16 17" key="1">
    <citation type="submission" date="2018-11" db="EMBL/GenBank/DDBJ databases">
        <title>Sequencing the genomes of 1000 actinobacteria strains.</title>
        <authorList>
            <person name="Klenk H.-P."/>
        </authorList>
    </citation>
    <scope>NUCLEOTIDE SEQUENCE [LARGE SCALE GENOMIC DNA]</scope>
    <source>
        <strain evidence="16 17">DSM 44254</strain>
    </source>
</reference>
<sequence length="465" mass="50249">MAAPRLFAAAAVSAALVLVPVSAGAAPFGPGAAGSGEKYFPGMGNGGYDVAHYGIKLDYDPVSLALTGRVKITATAKQGLSRFNLDLRGLLVRSVAVDGKAAKWKRTGAQELVITPAKGIPDGRRFTVVVAYDGKPAQINDDPLGSSGWIATSDGAVALNQPFGAATWFPVNDTPKDKASYDFAITVPQGLTAIANGDFLGRKTAKGKSVYRWRMKQPMSSELSMVAIGKYKVLRTNTGGLESYTAIDSALAESGQLKKYDKKTRSVLRWLSGRFGAYPFTSTGGILDEVNVGYSLETQGRPVHDWNMKGKNPPDDLIVHELAHQWFGDSVTPAKWKDIWLNEGFATYAEWMWTEKNGGATAAQQFKQAYSAGPNADVWKGVLAEPGRDHIFDNFVYQRGAMTAHRLRVALGDKVFFGLLKSWLATGKGGTVSTKEFQAFAERYSGKQLDALFAKWVYKAGKPKL</sequence>
<keyword evidence="10" id="KW-0482">Metalloprotease</keyword>
<evidence type="ECO:0000256" key="5">
    <source>
        <dbReference type="ARBA" id="ARBA00015611"/>
    </source>
</evidence>
<comment type="caution">
    <text evidence="16">The sequence shown here is derived from an EMBL/GenBank/DDBJ whole genome shotgun (WGS) entry which is preliminary data.</text>
</comment>
<dbReference type="PANTHER" id="PTHR11533:SF297">
    <property type="entry name" value="AMINOPEPTIDASE N"/>
    <property type="match status" value="1"/>
</dbReference>
<keyword evidence="9" id="KW-0862">Zinc</keyword>
<dbReference type="InterPro" id="IPR027268">
    <property type="entry name" value="Peptidase_M4/M1_CTD_sf"/>
</dbReference>
<keyword evidence="7" id="KW-0479">Metal-binding</keyword>
<evidence type="ECO:0000256" key="11">
    <source>
        <dbReference type="ARBA" id="ARBA00029811"/>
    </source>
</evidence>
<dbReference type="Gene3D" id="2.60.40.1730">
    <property type="entry name" value="tricorn interacting facor f3 domain"/>
    <property type="match status" value="1"/>
</dbReference>
<dbReference type="RefSeq" id="WP_123661768.1">
    <property type="nucleotide sequence ID" value="NZ_RJKE01000001.1"/>
</dbReference>
<evidence type="ECO:0000256" key="4">
    <source>
        <dbReference type="ARBA" id="ARBA00012564"/>
    </source>
</evidence>
<evidence type="ECO:0000256" key="13">
    <source>
        <dbReference type="SAM" id="SignalP"/>
    </source>
</evidence>
<gene>
    <name evidence="16" type="ORF">EDD29_0276</name>
</gene>
<organism evidence="16 17">
    <name type="scientific">Actinocorallia herbida</name>
    <dbReference type="NCBI Taxonomy" id="58109"/>
    <lineage>
        <taxon>Bacteria</taxon>
        <taxon>Bacillati</taxon>
        <taxon>Actinomycetota</taxon>
        <taxon>Actinomycetes</taxon>
        <taxon>Streptosporangiales</taxon>
        <taxon>Thermomonosporaceae</taxon>
        <taxon>Actinocorallia</taxon>
    </lineage>
</organism>
<evidence type="ECO:0000313" key="16">
    <source>
        <dbReference type="EMBL" id="ROO82792.1"/>
    </source>
</evidence>
<feature type="domain" description="Aminopeptidase N-like N-terminal" evidence="15">
    <location>
        <begin position="52"/>
        <end position="221"/>
    </location>
</feature>
<dbReference type="GO" id="GO:0016285">
    <property type="term" value="F:alanyl aminopeptidase activity"/>
    <property type="evidence" value="ECO:0007669"/>
    <property type="project" value="UniProtKB-EC"/>
</dbReference>
<dbReference type="Gene3D" id="1.10.390.10">
    <property type="entry name" value="Neutral Protease Domain 2"/>
    <property type="match status" value="1"/>
</dbReference>
<feature type="chain" id="PRO_5017955560" description="Aminopeptidase N" evidence="13">
    <location>
        <begin position="26"/>
        <end position="465"/>
    </location>
</feature>
<dbReference type="PRINTS" id="PR00756">
    <property type="entry name" value="ALADIPTASE"/>
</dbReference>
<dbReference type="AlphaFoldDB" id="A0A3N1CNB2"/>
<evidence type="ECO:0000256" key="6">
    <source>
        <dbReference type="ARBA" id="ARBA00022670"/>
    </source>
</evidence>
<dbReference type="Pfam" id="PF01433">
    <property type="entry name" value="Peptidase_M1"/>
    <property type="match status" value="1"/>
</dbReference>
<keyword evidence="6" id="KW-0645">Protease</keyword>
<dbReference type="GO" id="GO:0008270">
    <property type="term" value="F:zinc ion binding"/>
    <property type="evidence" value="ECO:0007669"/>
    <property type="project" value="InterPro"/>
</dbReference>
<evidence type="ECO:0000313" key="17">
    <source>
        <dbReference type="Proteomes" id="UP000272400"/>
    </source>
</evidence>
<proteinExistence type="inferred from homology"/>
<dbReference type="SUPFAM" id="SSF55486">
    <property type="entry name" value="Metalloproteases ('zincins'), catalytic domain"/>
    <property type="match status" value="1"/>
</dbReference>
<evidence type="ECO:0000256" key="12">
    <source>
        <dbReference type="ARBA" id="ARBA00031533"/>
    </source>
</evidence>
<evidence type="ECO:0000256" key="7">
    <source>
        <dbReference type="ARBA" id="ARBA00022723"/>
    </source>
</evidence>
<dbReference type="EMBL" id="RJKE01000001">
    <property type="protein sequence ID" value="ROO82792.1"/>
    <property type="molecule type" value="Genomic_DNA"/>
</dbReference>
<evidence type="ECO:0000256" key="10">
    <source>
        <dbReference type="ARBA" id="ARBA00023049"/>
    </source>
</evidence>
<dbReference type="InterPro" id="IPR050344">
    <property type="entry name" value="Peptidase_M1_aminopeptidases"/>
</dbReference>
<dbReference type="Pfam" id="PF17900">
    <property type="entry name" value="Peptidase_M1_N"/>
    <property type="match status" value="1"/>
</dbReference>